<evidence type="ECO:0000313" key="1">
    <source>
        <dbReference type="EMBL" id="CAF4216327.1"/>
    </source>
</evidence>
<comment type="caution">
    <text evidence="1">The sequence shown here is derived from an EMBL/GenBank/DDBJ whole genome shotgun (WGS) entry which is preliminary data.</text>
</comment>
<organism evidence="1 2">
    <name type="scientific">Adineta steineri</name>
    <dbReference type="NCBI Taxonomy" id="433720"/>
    <lineage>
        <taxon>Eukaryota</taxon>
        <taxon>Metazoa</taxon>
        <taxon>Spiralia</taxon>
        <taxon>Gnathifera</taxon>
        <taxon>Rotifera</taxon>
        <taxon>Eurotatoria</taxon>
        <taxon>Bdelloidea</taxon>
        <taxon>Adinetida</taxon>
        <taxon>Adinetidae</taxon>
        <taxon>Adineta</taxon>
    </lineage>
</organism>
<reference evidence="1" key="1">
    <citation type="submission" date="2021-02" db="EMBL/GenBank/DDBJ databases">
        <authorList>
            <person name="Nowell W R."/>
        </authorList>
    </citation>
    <scope>NUCLEOTIDE SEQUENCE</scope>
</reference>
<proteinExistence type="predicted"/>
<name>A0A820C4A3_9BILA</name>
<dbReference type="EMBL" id="CAJOAZ010010173">
    <property type="protein sequence ID" value="CAF4216327.1"/>
    <property type="molecule type" value="Genomic_DNA"/>
</dbReference>
<sequence length="126" mass="14989">MINLFQSFPNVNELKVEIFSIKLDGNQWEQIIVNYLPQLKIFQMKMNTDLCPSTDNQGNEEKIDQFLATYRTPFWIKHHQWFIRCHWGVSMENVRMCVYSIPYKFGDSLIYENELLDKTKSTCLGV</sequence>
<dbReference type="Proteomes" id="UP000663844">
    <property type="component" value="Unassembled WGS sequence"/>
</dbReference>
<evidence type="ECO:0000313" key="2">
    <source>
        <dbReference type="Proteomes" id="UP000663844"/>
    </source>
</evidence>
<dbReference type="AlphaFoldDB" id="A0A820C4A3"/>
<gene>
    <name evidence="1" type="ORF">OXD698_LOCUS41634</name>
</gene>
<accession>A0A820C4A3</accession>
<protein>
    <submittedName>
        <fullName evidence="1">Uncharacterized protein</fullName>
    </submittedName>
</protein>